<dbReference type="SUPFAM" id="SSF51161">
    <property type="entry name" value="Trimeric LpxA-like enzymes"/>
    <property type="match status" value="1"/>
</dbReference>
<keyword evidence="2 7" id="KW-0441">Lipid A biosynthesis</keyword>
<dbReference type="InterPro" id="IPR011004">
    <property type="entry name" value="Trimer_LpxA-like_sf"/>
</dbReference>
<organism evidence="11">
    <name type="scientific">Polaromonas hydrogenivorans</name>
    <dbReference type="NCBI Taxonomy" id="335476"/>
    <lineage>
        <taxon>Bacteria</taxon>
        <taxon>Pseudomonadati</taxon>
        <taxon>Pseudomonadota</taxon>
        <taxon>Betaproteobacteria</taxon>
        <taxon>Burkholderiales</taxon>
        <taxon>Comamonadaceae</taxon>
        <taxon>Polaromonas</taxon>
    </lineage>
</organism>
<reference evidence="11" key="1">
    <citation type="submission" date="2024-05" db="EMBL/GenBank/DDBJ databases">
        <authorList>
            <person name="Bunk B."/>
            <person name="Swiderski J."/>
            <person name="Sproer C."/>
            <person name="Thiel V."/>
        </authorList>
    </citation>
    <scope>NUCLEOTIDE SEQUENCE</scope>
    <source>
        <strain evidence="11">DSM 17735</strain>
    </source>
</reference>
<evidence type="ECO:0000256" key="8">
    <source>
        <dbReference type="SAM" id="Coils"/>
    </source>
</evidence>
<evidence type="ECO:0000313" key="11">
    <source>
        <dbReference type="EMBL" id="XBP68563.1"/>
    </source>
</evidence>
<dbReference type="NCBIfam" id="TIGR01853">
    <property type="entry name" value="lipid_A_lpxD"/>
    <property type="match status" value="1"/>
</dbReference>
<dbReference type="Gene3D" id="2.160.10.10">
    <property type="entry name" value="Hexapeptide repeat proteins"/>
    <property type="match status" value="1"/>
</dbReference>
<dbReference type="Pfam" id="PF25087">
    <property type="entry name" value="GMPPB_C"/>
    <property type="match status" value="1"/>
</dbReference>
<proteinExistence type="inferred from homology"/>
<accession>A0AAU7LNE2</accession>
<dbReference type="CDD" id="cd03352">
    <property type="entry name" value="LbH_LpxD"/>
    <property type="match status" value="1"/>
</dbReference>
<evidence type="ECO:0000256" key="3">
    <source>
        <dbReference type="ARBA" id="ARBA00022679"/>
    </source>
</evidence>
<keyword evidence="1 7" id="KW-0444">Lipid biosynthesis</keyword>
<dbReference type="InterPro" id="IPR018357">
    <property type="entry name" value="Hexapep_transf_CS"/>
</dbReference>
<keyword evidence="5 7" id="KW-0443">Lipid metabolism</keyword>
<dbReference type="InterPro" id="IPR007691">
    <property type="entry name" value="LpxD"/>
</dbReference>
<dbReference type="HAMAP" id="MF_00523">
    <property type="entry name" value="LpxD"/>
    <property type="match status" value="1"/>
</dbReference>
<name>A0AAU7LNE2_9BURK</name>
<comment type="pathway">
    <text evidence="7">Bacterial outer membrane biogenesis; LPS lipid A biosynthesis.</text>
</comment>
<dbReference type="EMBL" id="CP157675">
    <property type="protein sequence ID" value="XBP68563.1"/>
    <property type="molecule type" value="Genomic_DNA"/>
</dbReference>
<dbReference type="InterPro" id="IPR020573">
    <property type="entry name" value="UDP_GlcNAc_AcTrfase_non-rep"/>
</dbReference>
<keyword evidence="3 7" id="KW-0808">Transferase</keyword>
<dbReference type="Pfam" id="PF04613">
    <property type="entry name" value="LpxD"/>
    <property type="match status" value="1"/>
</dbReference>
<dbReference type="PANTHER" id="PTHR43378:SF2">
    <property type="entry name" value="UDP-3-O-ACYLGLUCOSAMINE N-ACYLTRANSFERASE 1, MITOCHONDRIAL-RELATED"/>
    <property type="match status" value="1"/>
</dbReference>
<feature type="active site" description="Proton acceptor" evidence="7">
    <location>
        <position position="246"/>
    </location>
</feature>
<sequence length="355" mass="37029">MTLRLADMTELLADKVQAELVGDPELLIERLSTLEAAGPNDLAFLSHPKYLSQLAQSAAGCVIVAPSAREAALKRGSCLVVDDPYYYFALVTQLWKRKHFPGAALAVHPGAFIDPAATIGPNVSIGAFACIAAGAVIGEGARIAEHCVIGANAIIGANSRLSARVTVADGCRIGERCIIHPGAVIGADGFGFAPHDGQWVKIEQLGAVQIGNDVEIGANTCIDRGALQDTVIEDGVKLDNLVQIAHNVRVGKHSAMAGCAGVAGSATIGANCTVGGGAIVLGHLRLADGVHVSAASIVTRSLLKPGHYTGLFPIDDNAAWEKNAATLKQLHTLRERLKQTEKTLLQLQGSLEEKP</sequence>
<evidence type="ECO:0000256" key="6">
    <source>
        <dbReference type="ARBA" id="ARBA00023315"/>
    </source>
</evidence>
<dbReference type="NCBIfam" id="NF002060">
    <property type="entry name" value="PRK00892.1"/>
    <property type="match status" value="1"/>
</dbReference>
<feature type="domain" description="Mannose-1-phosphate guanyltransferase C-terminal" evidence="10">
    <location>
        <begin position="107"/>
        <end position="185"/>
    </location>
</feature>
<dbReference type="Pfam" id="PF14602">
    <property type="entry name" value="Hexapep_2"/>
    <property type="match status" value="1"/>
</dbReference>
<dbReference type="AlphaFoldDB" id="A0AAU7LNE2"/>
<evidence type="ECO:0000256" key="2">
    <source>
        <dbReference type="ARBA" id="ARBA00022556"/>
    </source>
</evidence>
<protein>
    <recommendedName>
        <fullName evidence="7">UDP-3-O-acylglucosamine N-acyltransferase</fullName>
        <ecNumber evidence="7">2.3.1.191</ecNumber>
    </recommendedName>
</protein>
<dbReference type="InterPro" id="IPR056729">
    <property type="entry name" value="GMPPB_C"/>
</dbReference>
<comment type="subunit">
    <text evidence="7">Homotrimer.</text>
</comment>
<feature type="coiled-coil region" evidence="8">
    <location>
        <begin position="323"/>
        <end position="350"/>
    </location>
</feature>
<dbReference type="InterPro" id="IPR001451">
    <property type="entry name" value="Hexapep"/>
</dbReference>
<dbReference type="EC" id="2.3.1.191" evidence="7"/>
<evidence type="ECO:0000259" key="10">
    <source>
        <dbReference type="Pfam" id="PF25087"/>
    </source>
</evidence>
<comment type="function">
    <text evidence="7">Catalyzes the N-acylation of UDP-3-O-acylglucosamine using 3-hydroxyacyl-ACP as the acyl donor. Is involved in the biosynthesis of lipid A, a phosphorylated glycolipid that anchors the lipopolysaccharide to the outer membrane of the cell.</text>
</comment>
<dbReference type="PROSITE" id="PS00101">
    <property type="entry name" value="HEXAPEP_TRANSFERASES"/>
    <property type="match status" value="1"/>
</dbReference>
<dbReference type="GO" id="GO:0009245">
    <property type="term" value="P:lipid A biosynthetic process"/>
    <property type="evidence" value="ECO:0007669"/>
    <property type="project" value="UniProtKB-UniRule"/>
</dbReference>
<evidence type="ECO:0000256" key="1">
    <source>
        <dbReference type="ARBA" id="ARBA00022516"/>
    </source>
</evidence>
<dbReference type="GO" id="GO:0016410">
    <property type="term" value="F:N-acyltransferase activity"/>
    <property type="evidence" value="ECO:0007669"/>
    <property type="project" value="InterPro"/>
</dbReference>
<evidence type="ECO:0000256" key="7">
    <source>
        <dbReference type="HAMAP-Rule" id="MF_00523"/>
    </source>
</evidence>
<dbReference type="Gene3D" id="3.40.1390.10">
    <property type="entry name" value="MurE/MurF, N-terminal domain"/>
    <property type="match status" value="1"/>
</dbReference>
<dbReference type="GO" id="GO:0016020">
    <property type="term" value="C:membrane"/>
    <property type="evidence" value="ECO:0007669"/>
    <property type="project" value="GOC"/>
</dbReference>
<comment type="similarity">
    <text evidence="7">Belongs to the transferase hexapeptide repeat family. LpxD subfamily.</text>
</comment>
<evidence type="ECO:0000256" key="5">
    <source>
        <dbReference type="ARBA" id="ARBA00023098"/>
    </source>
</evidence>
<feature type="domain" description="UDP-3-O-[3-hydroxymyristoyl] glucosamine N-acyltransferase non-repeat region" evidence="9">
    <location>
        <begin position="26"/>
        <end position="94"/>
    </location>
</feature>
<dbReference type="PANTHER" id="PTHR43378">
    <property type="entry name" value="UDP-3-O-ACYLGLUCOSAMINE N-ACYLTRANSFERASE"/>
    <property type="match status" value="1"/>
</dbReference>
<evidence type="ECO:0000256" key="4">
    <source>
        <dbReference type="ARBA" id="ARBA00022737"/>
    </source>
</evidence>
<dbReference type="RefSeq" id="WP_349276556.1">
    <property type="nucleotide sequence ID" value="NZ_CBCSCU010000027.1"/>
</dbReference>
<comment type="catalytic activity">
    <reaction evidence="7">
        <text>a UDP-3-O-[(3R)-3-hydroxyacyl]-alpha-D-glucosamine + a (3R)-hydroxyacyl-[ACP] = a UDP-2-N,3-O-bis[(3R)-3-hydroxyacyl]-alpha-D-glucosamine + holo-[ACP] + H(+)</text>
        <dbReference type="Rhea" id="RHEA:53836"/>
        <dbReference type="Rhea" id="RHEA-COMP:9685"/>
        <dbReference type="Rhea" id="RHEA-COMP:9945"/>
        <dbReference type="ChEBI" id="CHEBI:15378"/>
        <dbReference type="ChEBI" id="CHEBI:64479"/>
        <dbReference type="ChEBI" id="CHEBI:78827"/>
        <dbReference type="ChEBI" id="CHEBI:137740"/>
        <dbReference type="ChEBI" id="CHEBI:137748"/>
        <dbReference type="EC" id="2.3.1.191"/>
    </reaction>
</comment>
<evidence type="ECO:0000259" key="9">
    <source>
        <dbReference type="Pfam" id="PF04613"/>
    </source>
</evidence>
<gene>
    <name evidence="7 11" type="primary">lpxD</name>
    <name evidence="11" type="ORF">ABLV49_11555</name>
</gene>
<keyword evidence="6 7" id="KW-0012">Acyltransferase</keyword>
<keyword evidence="4 7" id="KW-0677">Repeat</keyword>
<keyword evidence="8" id="KW-0175">Coiled coil</keyword>
<dbReference type="GO" id="GO:0103118">
    <property type="term" value="F:UDP-3-O-[(3R)-3-hydroxyacyl]-glucosamine N-acyltransferase activity"/>
    <property type="evidence" value="ECO:0007669"/>
    <property type="project" value="UniProtKB-EC"/>
</dbReference>